<dbReference type="EMBL" id="CP163302">
    <property type="protein sequence ID" value="XDP46131.1"/>
    <property type="molecule type" value="Genomic_DNA"/>
</dbReference>
<dbReference type="PANTHER" id="PTHR43248:SF29">
    <property type="entry name" value="TRIPEPTIDYL AMINOPEPTIDASE"/>
    <property type="match status" value="1"/>
</dbReference>
<dbReference type="AlphaFoldDB" id="A0AB39L5J9"/>
<keyword evidence="3 5" id="KW-0378">Hydrolase</keyword>
<feature type="domain" description="Peptidase S33 tripeptidyl aminopeptidase-like C-terminal" evidence="4">
    <location>
        <begin position="416"/>
        <end position="517"/>
    </location>
</feature>
<protein>
    <submittedName>
        <fullName evidence="5">Alpha/beta hydrolase</fullName>
    </submittedName>
</protein>
<evidence type="ECO:0000259" key="4">
    <source>
        <dbReference type="Pfam" id="PF08386"/>
    </source>
</evidence>
<keyword evidence="2" id="KW-0732">Signal</keyword>
<dbReference type="KEGG" id="spue:AB5L97_03685"/>
<dbReference type="SUPFAM" id="SSF53474">
    <property type="entry name" value="alpha/beta-Hydrolases"/>
    <property type="match status" value="1"/>
</dbReference>
<sequence>MTTPASPRPRSGSMLGPVLAALVSALLVLTGCTPSTGGASQPSGDAAATQGAPAGLERFYTQPVQWSPCEGGKFECATVEVPVDYAKPSADTAKLALIRLTGRNAKASLLVNPGGPGGSGYDLVKDSVQTMFSAKLLDAYSVVGFDPRGVKRSAPVTCLNDTQRDALRQVTADPETDAGLQEEFAQQKQLIDACVANTGPMLAHTDTISAAKDVDVIRAAAARQVQLDYLGYSYGTFLGATYAGLFPDRVGRMVLDGALDPALGNHEITLGQARAFEAAIHAYVRSCVSQSDCPLSGPEDSAVAQIQTLLTSVNAHPMSTSSGRIVNSIDFVNGFILPLYNDSNYPALTQALKGALRGDGSGMLRLADIAADREQDGTYSSNSSFAFTAYNCLDYPTDSTTAGMRAEAEELKQASPTLGEFFAYGGVNCRDWPYQPVRTPAPAHYSGHSPILVVGTTGDPATPYEWAGNLRNELGNAALLTWKGEGHTAYGRGSTCVDNNVDAYLVDHKAPADGVHC</sequence>
<dbReference type="InterPro" id="IPR029058">
    <property type="entry name" value="AB_hydrolase_fold"/>
</dbReference>
<dbReference type="Pfam" id="PF08386">
    <property type="entry name" value="Abhydrolase_4"/>
    <property type="match status" value="1"/>
</dbReference>
<dbReference type="InterPro" id="IPR051601">
    <property type="entry name" value="Serine_prot/Carboxylest_S33"/>
</dbReference>
<evidence type="ECO:0000256" key="3">
    <source>
        <dbReference type="ARBA" id="ARBA00022801"/>
    </source>
</evidence>
<dbReference type="Gene3D" id="3.40.50.1820">
    <property type="entry name" value="alpha/beta hydrolase"/>
    <property type="match status" value="1"/>
</dbReference>
<reference evidence="5" key="1">
    <citation type="submission" date="2024-07" db="EMBL/GenBank/DDBJ databases">
        <authorList>
            <person name="fu j."/>
        </authorList>
    </citation>
    <scope>NUCLEOTIDE SEQUENCE</scope>
    <source>
        <strain evidence="5">P10A9</strain>
    </source>
</reference>
<dbReference type="PANTHER" id="PTHR43248">
    <property type="entry name" value="2-SUCCINYL-6-HYDROXY-2,4-CYCLOHEXADIENE-1-CARBOXYLATE SYNTHASE"/>
    <property type="match status" value="1"/>
</dbReference>
<dbReference type="GO" id="GO:0016787">
    <property type="term" value="F:hydrolase activity"/>
    <property type="evidence" value="ECO:0007669"/>
    <property type="project" value="UniProtKB-KW"/>
</dbReference>
<organism evidence="5">
    <name type="scientific">Sinomonas puerhi</name>
    <dbReference type="NCBI Taxonomy" id="3238584"/>
    <lineage>
        <taxon>Bacteria</taxon>
        <taxon>Bacillati</taxon>
        <taxon>Actinomycetota</taxon>
        <taxon>Actinomycetes</taxon>
        <taxon>Micrococcales</taxon>
        <taxon>Micrococcaceae</taxon>
        <taxon>Sinomonas</taxon>
    </lineage>
</organism>
<dbReference type="RefSeq" id="WP_369046505.1">
    <property type="nucleotide sequence ID" value="NZ_CP163302.1"/>
</dbReference>
<evidence type="ECO:0000313" key="5">
    <source>
        <dbReference type="EMBL" id="XDP46131.1"/>
    </source>
</evidence>
<dbReference type="InterPro" id="IPR013595">
    <property type="entry name" value="Pept_S33_TAP-like_C"/>
</dbReference>
<evidence type="ECO:0000256" key="1">
    <source>
        <dbReference type="ARBA" id="ARBA00010088"/>
    </source>
</evidence>
<evidence type="ECO:0000256" key="2">
    <source>
        <dbReference type="ARBA" id="ARBA00022729"/>
    </source>
</evidence>
<name>A0AB39L5J9_9MICC</name>
<proteinExistence type="inferred from homology"/>
<gene>
    <name evidence="5" type="ORF">AB5L97_03685</name>
</gene>
<accession>A0AB39L5J9</accession>
<comment type="similarity">
    <text evidence="1">Belongs to the peptidase S33 family.</text>
</comment>